<keyword evidence="2" id="KW-1133">Transmembrane helix</keyword>
<evidence type="ECO:0000256" key="1">
    <source>
        <dbReference type="SAM" id="MobiDB-lite"/>
    </source>
</evidence>
<dbReference type="Proteomes" id="UP000548726">
    <property type="component" value="Unassembled WGS sequence"/>
</dbReference>
<dbReference type="AlphaFoldDB" id="A0A6V8I575"/>
<reference evidence="3 4" key="1">
    <citation type="journal article" date="2020" name="Cell Rep.">
        <title>Local necrotic cells trigger systemic immune activation via gut microbiome dysbiosis in Drosophila.</title>
        <authorList>
            <person name="Kosakamoto H."/>
            <person name="Yamauchi T."/>
            <person name="Akuzawa-Tokita Y."/>
            <person name="Nishimura K."/>
            <person name="Soga T."/>
            <person name="Murakami T."/>
            <person name="Mori H."/>
            <person name="Yamamoto K."/>
            <person name="Miyazaki R."/>
            <person name="Koto A."/>
            <person name="Miura M."/>
            <person name="Obata F."/>
        </authorList>
    </citation>
    <scope>NUCLEOTIDE SEQUENCE [LARGE SCALE GENOMIC DNA]</scope>
    <source>
        <strain evidence="3 4">Ai</strain>
    </source>
</reference>
<gene>
    <name evidence="3" type="ORF">DmAi_07490</name>
</gene>
<accession>A0A6V8I575</accession>
<keyword evidence="2" id="KW-0812">Transmembrane</keyword>
<proteinExistence type="predicted"/>
<sequence>MPLRSALKERGEKKTAMLNLFIAILSLIIWSSIAIYYFRSPLMQWFDNRFGKDPILPDPDAEDGPTHQTEHSSAASGTTPADKAS</sequence>
<feature type="transmembrane region" description="Helical" evidence="2">
    <location>
        <begin position="20"/>
        <end position="38"/>
    </location>
</feature>
<feature type="region of interest" description="Disordered" evidence="1">
    <location>
        <begin position="54"/>
        <end position="85"/>
    </location>
</feature>
<evidence type="ECO:0000256" key="2">
    <source>
        <dbReference type="SAM" id="Phobius"/>
    </source>
</evidence>
<keyword evidence="4" id="KW-1185">Reference proteome</keyword>
<evidence type="ECO:0000313" key="4">
    <source>
        <dbReference type="Proteomes" id="UP000548726"/>
    </source>
</evidence>
<dbReference type="EMBL" id="BLJP01000002">
    <property type="protein sequence ID" value="GFE92690.1"/>
    <property type="molecule type" value="Genomic_DNA"/>
</dbReference>
<name>A0A6V8I575_9PROT</name>
<keyword evidence="2" id="KW-0472">Membrane</keyword>
<organism evidence="3 4">
    <name type="scientific">Acetobacter persici</name>
    <dbReference type="NCBI Taxonomy" id="1076596"/>
    <lineage>
        <taxon>Bacteria</taxon>
        <taxon>Pseudomonadati</taxon>
        <taxon>Pseudomonadota</taxon>
        <taxon>Alphaproteobacteria</taxon>
        <taxon>Acetobacterales</taxon>
        <taxon>Acetobacteraceae</taxon>
        <taxon>Acetobacter</taxon>
    </lineage>
</organism>
<comment type="caution">
    <text evidence="3">The sequence shown here is derived from an EMBL/GenBank/DDBJ whole genome shotgun (WGS) entry which is preliminary data.</text>
</comment>
<evidence type="ECO:0000313" key="3">
    <source>
        <dbReference type="EMBL" id="GFE92690.1"/>
    </source>
</evidence>
<protein>
    <submittedName>
        <fullName evidence="3">Uncharacterized protein</fullName>
    </submittedName>
</protein>